<dbReference type="Proteomes" id="UP000009170">
    <property type="component" value="Unassembled WGS sequence"/>
</dbReference>
<dbReference type="AlphaFoldDB" id="A0A090N3Z1"/>
<feature type="chain" id="PRO_5001860278" evidence="2">
    <location>
        <begin position="27"/>
        <end position="615"/>
    </location>
</feature>
<evidence type="ECO:0000313" key="3">
    <source>
        <dbReference type="EMBL" id="CEF98958.1"/>
    </source>
</evidence>
<feature type="signal peptide" evidence="2">
    <location>
        <begin position="1"/>
        <end position="26"/>
    </location>
</feature>
<dbReference type="GeneID" id="9831946"/>
<dbReference type="KEGG" id="ota:OT_ostta09g00840"/>
<proteinExistence type="predicted"/>
<dbReference type="EMBL" id="CAID01000009">
    <property type="protein sequence ID" value="CEF98958.1"/>
    <property type="molecule type" value="Genomic_DNA"/>
</dbReference>
<evidence type="ECO:0000313" key="4">
    <source>
        <dbReference type="Proteomes" id="UP000009170"/>
    </source>
</evidence>
<feature type="compositionally biased region" description="Low complexity" evidence="1">
    <location>
        <begin position="32"/>
        <end position="47"/>
    </location>
</feature>
<dbReference type="OrthoDB" id="4405280at2759"/>
<reference evidence="3 4" key="2">
    <citation type="journal article" date="2014" name="BMC Genomics">
        <title>An improved genome of the model marine alga Ostreococcus tauri unfolds by assessing Illumina de novo assemblies.</title>
        <authorList>
            <person name="Blanc-Mathieu R."/>
            <person name="Verhelst B."/>
            <person name="Derelle E."/>
            <person name="Rombauts S."/>
            <person name="Bouget F.Y."/>
            <person name="Carre I."/>
            <person name="Chateau A."/>
            <person name="Eyre-Walker A."/>
            <person name="Grimsley N."/>
            <person name="Moreau H."/>
            <person name="Piegu B."/>
            <person name="Rivals E."/>
            <person name="Schackwitz W."/>
            <person name="Van de Peer Y."/>
            <person name="Piganeau G."/>
        </authorList>
    </citation>
    <scope>NUCLEOTIDE SEQUENCE [LARGE SCALE GENOMIC DNA]</scope>
    <source>
        <strain evidence="4">OTTH 0595 / CCAP 157/2 / RCC745</strain>
    </source>
</reference>
<dbReference type="InParanoid" id="A0A090N3Z1"/>
<comment type="caution">
    <text evidence="3">The sequence shown here is derived from an EMBL/GenBank/DDBJ whole genome shotgun (WGS) entry which is preliminary data.</text>
</comment>
<reference evidence="4" key="1">
    <citation type="journal article" date="2006" name="Proc. Natl. Acad. Sci. U.S.A.">
        <title>Genome analysis of the smallest free-living eukaryote Ostreococcus tauri unveils many unique features.</title>
        <authorList>
            <person name="Derelle E."/>
            <person name="Ferraz C."/>
            <person name="Rombauts S."/>
            <person name="Rouze P."/>
            <person name="Worden A.Z."/>
            <person name="Robbens S."/>
            <person name="Partensky F."/>
            <person name="Degroeve S."/>
            <person name="Echeynie S."/>
            <person name="Cooke R."/>
            <person name="Saeys Y."/>
            <person name="Wuyts J."/>
            <person name="Jabbari K."/>
            <person name="Bowler C."/>
            <person name="Panaud O."/>
            <person name="Piegu B."/>
            <person name="Ball S.G."/>
            <person name="Ral J.-P."/>
            <person name="Bouget F.-Y."/>
            <person name="Piganeau G."/>
            <person name="De Baets B."/>
            <person name="Picard A."/>
            <person name="Delseny M."/>
            <person name="Demaille J."/>
            <person name="Van de Peer Y."/>
            <person name="Moreau H."/>
        </authorList>
    </citation>
    <scope>NUCLEOTIDE SEQUENCE [LARGE SCALE GENOMIC DNA]</scope>
    <source>
        <strain evidence="4">OTTH 0595 / CCAP 157/2 / RCC745</strain>
    </source>
</reference>
<evidence type="ECO:0000256" key="1">
    <source>
        <dbReference type="SAM" id="MobiDB-lite"/>
    </source>
</evidence>
<keyword evidence="2" id="KW-0732">Signal</keyword>
<evidence type="ECO:0000256" key="2">
    <source>
        <dbReference type="SAM" id="SignalP"/>
    </source>
</evidence>
<gene>
    <name evidence="3" type="ORF">OT_ostta09g00840</name>
</gene>
<name>A0A090N3Z1_OSTTA</name>
<organism evidence="3 4">
    <name type="scientific">Ostreococcus tauri</name>
    <name type="common">Marine green alga</name>
    <dbReference type="NCBI Taxonomy" id="70448"/>
    <lineage>
        <taxon>Eukaryota</taxon>
        <taxon>Viridiplantae</taxon>
        <taxon>Chlorophyta</taxon>
        <taxon>Mamiellophyceae</taxon>
        <taxon>Mamiellales</taxon>
        <taxon>Bathycoccaceae</taxon>
        <taxon>Ostreococcus</taxon>
    </lineage>
</organism>
<sequence length="615" mass="65413">MRARARFLAPLLIAFALATSALVVFAAPSSAPRARSRATASQPSSSRPRGDDRTVDRNEVQAFLTQARDEFLADNTNRGSSARRTPATTSAQEAGLDWIASFFSPRDRRRAAASARARGRRNLPPVVVDDVGIEFYLTARAFAHSNSVSDRNGRMSIARADEPNQFQWWYDFIFATQQQIIGCESSESCASVWHGFGEDGLVCCEIGAEFYGNPHYSCVEDADQCLELTTCVTHQECGVNQVCCATKALTDDKVCVKSFRDCEKYCNSDAECKNDKGEQCCYDGILGYSTCQKDVDVCPPSPPDCPTTGTPKCRSNSDQTCCGGVCCPADEDDNQWLCCVLCGEHVCFRGTPENQFQCPDPFCPPPPTCETQEELSPCTPTPDSVSRQEESVTAICCGGECCNISDSAPIGGFGPSYCCFDFPGGPPGWSCQNTITGCRRPLPGCPANAEYLDPCADDSIPTGIGVCCGPEVNGKLTCCTEGDVCCADLINGEIVGYSCKTTAQCNQGELCKFLGDCPNSQQYSTCGSCGQGNNDCALSCQAGVNAPDPNDPSWSCAATDGCDPIADYNNSPSQATCVCNNGQCGGATQCRGGGNCCACQARGRFGGIACANPPD</sequence>
<feature type="region of interest" description="Disordered" evidence="1">
    <location>
        <begin position="32"/>
        <end position="56"/>
    </location>
</feature>
<protein>
    <submittedName>
        <fullName evidence="3">Unnamed product</fullName>
    </submittedName>
</protein>
<accession>A0A090N3Z1</accession>
<keyword evidence="4" id="KW-1185">Reference proteome</keyword>
<dbReference type="RefSeq" id="XP_022839566.1">
    <property type="nucleotide sequence ID" value="XM_022983287.1"/>
</dbReference>